<reference evidence="1 2" key="1">
    <citation type="journal article" date="2013" name="Proc. Natl. Acad. Sci. U.S.A.">
        <title>Fine-scale variation in meiotic recombination in Mimulus inferred from population shotgun sequencing.</title>
        <authorList>
            <person name="Hellsten U."/>
            <person name="Wright K.M."/>
            <person name="Jenkins J."/>
            <person name="Shu S."/>
            <person name="Yuan Y."/>
            <person name="Wessler S.R."/>
            <person name="Schmutz J."/>
            <person name="Willis J.H."/>
            <person name="Rokhsar D.S."/>
        </authorList>
    </citation>
    <scope>NUCLEOTIDE SEQUENCE [LARGE SCALE GENOMIC DNA]</scope>
    <source>
        <strain evidence="2">cv. DUN x IM62</strain>
    </source>
</reference>
<proteinExistence type="predicted"/>
<gene>
    <name evidence="1" type="ORF">MIMGU_mgv11b0244772mg</name>
</gene>
<evidence type="ECO:0000313" key="1">
    <source>
        <dbReference type="EMBL" id="EYU30330.1"/>
    </source>
</evidence>
<dbReference type="Proteomes" id="UP000030748">
    <property type="component" value="Unassembled WGS sequence"/>
</dbReference>
<name>A0A022QUY0_ERYGU</name>
<dbReference type="AlphaFoldDB" id="A0A022QUY0"/>
<organism evidence="1 2">
    <name type="scientific">Erythranthe guttata</name>
    <name type="common">Yellow monkey flower</name>
    <name type="synonym">Mimulus guttatus</name>
    <dbReference type="NCBI Taxonomy" id="4155"/>
    <lineage>
        <taxon>Eukaryota</taxon>
        <taxon>Viridiplantae</taxon>
        <taxon>Streptophyta</taxon>
        <taxon>Embryophyta</taxon>
        <taxon>Tracheophyta</taxon>
        <taxon>Spermatophyta</taxon>
        <taxon>Magnoliopsida</taxon>
        <taxon>eudicotyledons</taxon>
        <taxon>Gunneridae</taxon>
        <taxon>Pentapetalae</taxon>
        <taxon>asterids</taxon>
        <taxon>lamiids</taxon>
        <taxon>Lamiales</taxon>
        <taxon>Phrymaceae</taxon>
        <taxon>Erythranthe</taxon>
    </lineage>
</organism>
<accession>A0A022QUY0</accession>
<sequence length="363" mass="42404">MRIKKRLQKTLATKDTHISKSRKSCTKVLTQKCIRKKVHENTNYNPSTLIQINKHAQTHSLNRTCTNKAISAGYNSCLMSNFQIRTRTWSKLDSKSDHENTRYSSRTRMRIKKRLQKTLATKDTHISKSTKSCTKVLTQKCIRKKVHENTNYNPSTLIQINKHAQTHSLKRTCTNVHVKKHAQNSRTRMRIKKRLQKTLATKDTHISKSRKSCTKVLTQKCIRKKVHENTNYNPRTLIQINKHAQTHSLKRTCTNKAISAGYNSCLMSNFQIRTRTWSKLDSKSDHENTRYSSRTRMRIKKRLQKTLATKDTHISKSTKSCTKVLTQKCIRKKVHENTNYNPSTLIQINKHAQTHSLKRTWTN</sequence>
<evidence type="ECO:0000313" key="2">
    <source>
        <dbReference type="Proteomes" id="UP000030748"/>
    </source>
</evidence>
<feature type="non-terminal residue" evidence="1">
    <location>
        <position position="363"/>
    </location>
</feature>
<dbReference type="EMBL" id="KI631074">
    <property type="protein sequence ID" value="EYU30330.1"/>
    <property type="molecule type" value="Genomic_DNA"/>
</dbReference>
<protein>
    <submittedName>
        <fullName evidence="1">Uncharacterized protein</fullName>
    </submittedName>
</protein>
<keyword evidence="2" id="KW-1185">Reference proteome</keyword>